<dbReference type="Proteomes" id="UP000282574">
    <property type="component" value="Unassembled WGS sequence"/>
</dbReference>
<evidence type="ECO:0000256" key="6">
    <source>
        <dbReference type="ARBA" id="ARBA00022840"/>
    </source>
</evidence>
<dbReference type="EMBL" id="RSCK01000024">
    <property type="protein sequence ID" value="RUT11546.1"/>
    <property type="molecule type" value="Genomic_DNA"/>
</dbReference>
<evidence type="ECO:0000259" key="10">
    <source>
        <dbReference type="PROSITE" id="PS50011"/>
    </source>
</evidence>
<keyword evidence="5" id="KW-0418">Kinase</keyword>
<evidence type="ECO:0000256" key="2">
    <source>
        <dbReference type="ARBA" id="ARBA00022527"/>
    </source>
</evidence>
<dbReference type="EC" id="2.7.11.1" evidence="1"/>
<evidence type="ECO:0000313" key="12">
    <source>
        <dbReference type="Proteomes" id="UP000282574"/>
    </source>
</evidence>
<proteinExistence type="predicted"/>
<dbReference type="Gene3D" id="1.10.510.10">
    <property type="entry name" value="Transferase(Phosphotransferase) domain 1"/>
    <property type="match status" value="1"/>
</dbReference>
<reference evidence="11 12" key="1">
    <citation type="journal article" date="2019" name="Genome Biol. Evol.">
        <title>Day and night: Metabolic profiles and evolutionary relationships of six axenic non-marine cyanobacteria.</title>
        <authorList>
            <person name="Will S.E."/>
            <person name="Henke P."/>
            <person name="Boedeker C."/>
            <person name="Huang S."/>
            <person name="Brinkmann H."/>
            <person name="Rohde M."/>
            <person name="Jarek M."/>
            <person name="Friedl T."/>
            <person name="Seufert S."/>
            <person name="Schumacher M."/>
            <person name="Overmann J."/>
            <person name="Neumann-Schaal M."/>
            <person name="Petersen J."/>
        </authorList>
    </citation>
    <scope>NUCLEOTIDE SEQUENCE [LARGE SCALE GENOMIC DNA]</scope>
    <source>
        <strain evidence="11 12">SAG 39.79</strain>
    </source>
</reference>
<accession>A0AB37UJJ6</accession>
<dbReference type="PANTHER" id="PTHR24363">
    <property type="entry name" value="SERINE/THREONINE PROTEIN KINASE"/>
    <property type="match status" value="1"/>
</dbReference>
<evidence type="ECO:0000256" key="8">
    <source>
        <dbReference type="ARBA" id="ARBA00048679"/>
    </source>
</evidence>
<dbReference type="InterPro" id="IPR000719">
    <property type="entry name" value="Prot_kinase_dom"/>
</dbReference>
<dbReference type="PANTHER" id="PTHR24363:SF0">
    <property type="entry name" value="SERINE_THREONINE KINASE LIKE DOMAIN CONTAINING 1"/>
    <property type="match status" value="1"/>
</dbReference>
<evidence type="ECO:0000313" key="11">
    <source>
        <dbReference type="EMBL" id="RUT11546.1"/>
    </source>
</evidence>
<gene>
    <name evidence="11" type="ORF">DSM107010_31980</name>
</gene>
<dbReference type="GO" id="GO:0004674">
    <property type="term" value="F:protein serine/threonine kinase activity"/>
    <property type="evidence" value="ECO:0007669"/>
    <property type="project" value="UniProtKB-KW"/>
</dbReference>
<keyword evidence="2" id="KW-0723">Serine/threonine-protein kinase</keyword>
<dbReference type="SMART" id="SM00220">
    <property type="entry name" value="S_TKc"/>
    <property type="match status" value="1"/>
</dbReference>
<comment type="caution">
    <text evidence="11">The sequence shown here is derived from an EMBL/GenBank/DDBJ whole genome shotgun (WGS) entry which is preliminary data.</text>
</comment>
<evidence type="ECO:0000256" key="4">
    <source>
        <dbReference type="ARBA" id="ARBA00022741"/>
    </source>
</evidence>
<dbReference type="SUPFAM" id="SSF56112">
    <property type="entry name" value="Protein kinase-like (PK-like)"/>
    <property type="match status" value="1"/>
</dbReference>
<protein>
    <recommendedName>
        <fullName evidence="1">non-specific serine/threonine protein kinase</fullName>
        <ecNumber evidence="1">2.7.11.1</ecNumber>
    </recommendedName>
</protein>
<evidence type="ECO:0000256" key="9">
    <source>
        <dbReference type="SAM" id="MobiDB-lite"/>
    </source>
</evidence>
<comment type="catalytic activity">
    <reaction evidence="7">
        <text>L-threonyl-[protein] + ATP = O-phospho-L-threonyl-[protein] + ADP + H(+)</text>
        <dbReference type="Rhea" id="RHEA:46608"/>
        <dbReference type="Rhea" id="RHEA-COMP:11060"/>
        <dbReference type="Rhea" id="RHEA-COMP:11605"/>
        <dbReference type="ChEBI" id="CHEBI:15378"/>
        <dbReference type="ChEBI" id="CHEBI:30013"/>
        <dbReference type="ChEBI" id="CHEBI:30616"/>
        <dbReference type="ChEBI" id="CHEBI:61977"/>
        <dbReference type="ChEBI" id="CHEBI:456216"/>
        <dbReference type="EC" id="2.7.11.1"/>
    </reaction>
</comment>
<feature type="compositionally biased region" description="Polar residues" evidence="9">
    <location>
        <begin position="636"/>
        <end position="653"/>
    </location>
</feature>
<feature type="compositionally biased region" description="Polar residues" evidence="9">
    <location>
        <begin position="599"/>
        <end position="618"/>
    </location>
</feature>
<dbReference type="Pfam" id="PF00069">
    <property type="entry name" value="Pkinase"/>
    <property type="match status" value="1"/>
</dbReference>
<organism evidence="11 12">
    <name type="scientific">Chroococcidiopsis cubana SAG 39.79</name>
    <dbReference type="NCBI Taxonomy" id="388085"/>
    <lineage>
        <taxon>Bacteria</taxon>
        <taxon>Bacillati</taxon>
        <taxon>Cyanobacteriota</taxon>
        <taxon>Cyanophyceae</taxon>
        <taxon>Chroococcidiopsidales</taxon>
        <taxon>Chroococcidiopsidaceae</taxon>
        <taxon>Chroococcidiopsis</taxon>
    </lineage>
</organism>
<dbReference type="Gene3D" id="3.30.200.20">
    <property type="entry name" value="Phosphorylase Kinase, domain 1"/>
    <property type="match status" value="1"/>
</dbReference>
<comment type="catalytic activity">
    <reaction evidence="8">
        <text>L-seryl-[protein] + ATP = O-phospho-L-seryl-[protein] + ADP + H(+)</text>
        <dbReference type="Rhea" id="RHEA:17989"/>
        <dbReference type="Rhea" id="RHEA-COMP:9863"/>
        <dbReference type="Rhea" id="RHEA-COMP:11604"/>
        <dbReference type="ChEBI" id="CHEBI:15378"/>
        <dbReference type="ChEBI" id="CHEBI:29999"/>
        <dbReference type="ChEBI" id="CHEBI:30616"/>
        <dbReference type="ChEBI" id="CHEBI:83421"/>
        <dbReference type="ChEBI" id="CHEBI:456216"/>
        <dbReference type="EC" id="2.7.11.1"/>
    </reaction>
</comment>
<keyword evidence="4" id="KW-0547">Nucleotide-binding</keyword>
<evidence type="ECO:0000256" key="1">
    <source>
        <dbReference type="ARBA" id="ARBA00012513"/>
    </source>
</evidence>
<keyword evidence="3" id="KW-0808">Transferase</keyword>
<dbReference type="CDD" id="cd14014">
    <property type="entry name" value="STKc_PknB_like"/>
    <property type="match status" value="1"/>
</dbReference>
<keyword evidence="12" id="KW-1185">Reference proteome</keyword>
<feature type="region of interest" description="Disordered" evidence="9">
    <location>
        <begin position="599"/>
        <end position="658"/>
    </location>
</feature>
<dbReference type="InterPro" id="IPR011009">
    <property type="entry name" value="Kinase-like_dom_sf"/>
</dbReference>
<feature type="domain" description="Protein kinase" evidence="10">
    <location>
        <begin position="10"/>
        <end position="282"/>
    </location>
</feature>
<evidence type="ECO:0000256" key="7">
    <source>
        <dbReference type="ARBA" id="ARBA00047899"/>
    </source>
</evidence>
<dbReference type="RefSeq" id="WP_127023394.1">
    <property type="nucleotide sequence ID" value="NZ_JAVKZF010000006.1"/>
</dbReference>
<name>A0AB37UJJ6_9CYAN</name>
<evidence type="ECO:0000256" key="3">
    <source>
        <dbReference type="ARBA" id="ARBA00022679"/>
    </source>
</evidence>
<dbReference type="GO" id="GO:0005524">
    <property type="term" value="F:ATP binding"/>
    <property type="evidence" value="ECO:0007669"/>
    <property type="project" value="UniProtKB-KW"/>
</dbReference>
<sequence>MRGKLLGGRYQVVEVLANGGFGQTYVAQDMHRPGNPRCVVKHLQPASVNSKFLHNARRLFQTEAEILEQLGNHDQIPRLLAYFEEHQEFYLVQEFIQGHTLTKELLPGDRWEESKVYQLLQEVLEILVFVHAHAAIHRDIKPDNLIRRIADGKLVLVDFGSVKQVWTQVFTRTGQQENSPPATIAIGTPGYMPTEQGQGRPQPNSDIYALGTIAIQALTGMNPSQLAEQSDTGEIEWRQHAKVSEGLGAVIAKMVRYNSKNRYQTAVAALVALRQLANFPTLLQPVIGIQPPPASHFNESNVEKYLTLVGTPKGIEREVKTELPENHAETHTVTMAGLDTNPTTEVATQAIPVLERIPDPPAIALVNPDRSTPAKASRTRQRYPLRVGAALTAVLASVAAMYVTNWHPVADPEQTLEQMNALKTARKYQECIDLASTHSSTNAKLQAGLQQCRLAQAQQLAATDLSAAIALSSQIPSTDPLYPVAKPSIAQWTNRLLEKAKTDYEAGNLPQAIALVKAIPITNPVYQTAQTAIAQWQRDWQNNRAAWEAAKSAAAVGKWQDVLQATRKVTIHPYWQQQIAPLAQQAAIKIALASNTAIPPQQSRAATKPPQSRTQPVVTPSRPKTTDRPRSRPNRSRTAIATPTSRPQSRIRQTTVRRTTVRRLQPISRRVKPAIARRTNRPIRRRARFPVGNTRSLYNWQTKTVP</sequence>
<keyword evidence="6" id="KW-0067">ATP-binding</keyword>
<dbReference type="AlphaFoldDB" id="A0AB37UJJ6"/>
<evidence type="ECO:0000256" key="5">
    <source>
        <dbReference type="ARBA" id="ARBA00022777"/>
    </source>
</evidence>
<dbReference type="PROSITE" id="PS50011">
    <property type="entry name" value="PROTEIN_KINASE_DOM"/>
    <property type="match status" value="1"/>
</dbReference>